<dbReference type="InterPro" id="IPR013545">
    <property type="entry name" value="T2SS_protein-GspG_C"/>
</dbReference>
<dbReference type="PANTHER" id="PTHR30093">
    <property type="entry name" value="GENERAL SECRETION PATHWAY PROTEIN G"/>
    <property type="match status" value="1"/>
</dbReference>
<evidence type="ECO:0000256" key="8">
    <source>
        <dbReference type="ARBA" id="ARBA00022989"/>
    </source>
</evidence>
<dbReference type="Gene3D" id="3.30.700.10">
    <property type="entry name" value="Glycoprotein, Type 4 Pilin"/>
    <property type="match status" value="1"/>
</dbReference>
<keyword evidence="9 10" id="KW-0472">Membrane</keyword>
<dbReference type="PRINTS" id="PR00813">
    <property type="entry name" value="BCTERIALGSPG"/>
</dbReference>
<dbReference type="PANTHER" id="PTHR30093:SF44">
    <property type="entry name" value="TYPE II SECRETION SYSTEM CORE PROTEIN G"/>
    <property type="match status" value="1"/>
</dbReference>
<evidence type="ECO:0000256" key="10">
    <source>
        <dbReference type="SAM" id="Phobius"/>
    </source>
</evidence>
<evidence type="ECO:0000256" key="7">
    <source>
        <dbReference type="ARBA" id="ARBA00022692"/>
    </source>
</evidence>
<feature type="transmembrane region" description="Helical" evidence="10">
    <location>
        <begin position="12"/>
        <end position="34"/>
    </location>
</feature>
<evidence type="ECO:0000256" key="4">
    <source>
        <dbReference type="ARBA" id="ARBA00022475"/>
    </source>
</evidence>
<sequence length="143" mass="15827">MQQRRTTFRKPRGFTLLELLVVLVVLGLLAGIVGPKYFNQLGRSEIKVARAQIEGLAKALDIYRLEVGHYPSTEQGLGALVVAPSDEPRWMGPYLQKDVPQDPWGRAYVYRSPGESGEYDLLSLGKDGQPGGEGENAEISVWQ</sequence>
<name>A0A7U7ET44_9GAMM</name>
<keyword evidence="6" id="KW-0997">Cell inner membrane</keyword>
<dbReference type="NCBIfam" id="TIGR02532">
    <property type="entry name" value="IV_pilin_GFxxxE"/>
    <property type="match status" value="1"/>
</dbReference>
<dbReference type="RefSeq" id="WP_187673923.1">
    <property type="nucleotide sequence ID" value="NZ_CAJFCI010000103.1"/>
</dbReference>
<dbReference type="GO" id="GO:0015627">
    <property type="term" value="C:type II protein secretion system complex"/>
    <property type="evidence" value="ECO:0007669"/>
    <property type="project" value="InterPro"/>
</dbReference>
<evidence type="ECO:0000259" key="11">
    <source>
        <dbReference type="Pfam" id="PF08334"/>
    </source>
</evidence>
<dbReference type="Proteomes" id="UP000583387">
    <property type="component" value="Unassembled WGS sequence"/>
</dbReference>
<protein>
    <recommendedName>
        <fullName evidence="3">Type II secretion system core protein G</fullName>
    </recommendedName>
</protein>
<evidence type="ECO:0000256" key="2">
    <source>
        <dbReference type="ARBA" id="ARBA00009984"/>
    </source>
</evidence>
<dbReference type="InterPro" id="IPR000983">
    <property type="entry name" value="Bac_GSPG_pilin"/>
</dbReference>
<evidence type="ECO:0000256" key="1">
    <source>
        <dbReference type="ARBA" id="ARBA00004377"/>
    </source>
</evidence>
<evidence type="ECO:0000256" key="9">
    <source>
        <dbReference type="ARBA" id="ARBA00023136"/>
    </source>
</evidence>
<comment type="caution">
    <text evidence="12">The sequence shown here is derived from an EMBL/GenBank/DDBJ whole genome shotgun (WGS) entry which is preliminary data.</text>
</comment>
<dbReference type="InterPro" id="IPR045584">
    <property type="entry name" value="Pilin-like"/>
</dbReference>
<evidence type="ECO:0000313" key="12">
    <source>
        <dbReference type="EMBL" id="CAD5110610.1"/>
    </source>
</evidence>
<reference evidence="12 13" key="1">
    <citation type="submission" date="2020-08" db="EMBL/GenBank/DDBJ databases">
        <authorList>
            <person name="Criscuolo A."/>
        </authorList>
    </citation>
    <scope>NUCLEOTIDE SEQUENCE [LARGE SCALE GENOMIC DNA]</scope>
    <source>
        <strain evidence="12">CIP111764</strain>
    </source>
</reference>
<dbReference type="GO" id="GO:0015628">
    <property type="term" value="P:protein secretion by the type II secretion system"/>
    <property type="evidence" value="ECO:0007669"/>
    <property type="project" value="InterPro"/>
</dbReference>
<gene>
    <name evidence="12" type="primary">xcpT_2</name>
    <name evidence="12" type="ORF">PSEWESI4_04933</name>
</gene>
<keyword evidence="5" id="KW-0488">Methylation</keyword>
<dbReference type="Pfam" id="PF08334">
    <property type="entry name" value="T2SSG"/>
    <property type="match status" value="1"/>
</dbReference>
<dbReference type="InterPro" id="IPR012902">
    <property type="entry name" value="N_methyl_site"/>
</dbReference>
<keyword evidence="8 10" id="KW-1133">Transmembrane helix</keyword>
<dbReference type="EMBL" id="CAJFCI010000103">
    <property type="protein sequence ID" value="CAD5110610.1"/>
    <property type="molecule type" value="Genomic_DNA"/>
</dbReference>
<dbReference type="SUPFAM" id="SSF54523">
    <property type="entry name" value="Pili subunits"/>
    <property type="match status" value="1"/>
</dbReference>
<dbReference type="PROSITE" id="PS00409">
    <property type="entry name" value="PROKAR_NTER_METHYL"/>
    <property type="match status" value="1"/>
</dbReference>
<organism evidence="12 13">
    <name type="scientific">Zestomonas carbonaria</name>
    <dbReference type="NCBI Taxonomy" id="2762745"/>
    <lineage>
        <taxon>Bacteria</taxon>
        <taxon>Pseudomonadati</taxon>
        <taxon>Pseudomonadota</taxon>
        <taxon>Gammaproteobacteria</taxon>
        <taxon>Pseudomonadales</taxon>
        <taxon>Pseudomonadaceae</taxon>
        <taxon>Zestomonas</taxon>
    </lineage>
</organism>
<evidence type="ECO:0000256" key="6">
    <source>
        <dbReference type="ARBA" id="ARBA00022519"/>
    </source>
</evidence>
<keyword evidence="4" id="KW-1003">Cell membrane</keyword>
<comment type="subcellular location">
    <subcellularLocation>
        <location evidence="1">Cell inner membrane</location>
        <topology evidence="1">Single-pass membrane protein</topology>
    </subcellularLocation>
</comment>
<evidence type="ECO:0000313" key="13">
    <source>
        <dbReference type="Proteomes" id="UP000583387"/>
    </source>
</evidence>
<accession>A0A7U7ET44</accession>
<evidence type="ECO:0000256" key="5">
    <source>
        <dbReference type="ARBA" id="ARBA00022481"/>
    </source>
</evidence>
<dbReference type="NCBIfam" id="TIGR01710">
    <property type="entry name" value="typeII_sec_gspG"/>
    <property type="match status" value="1"/>
</dbReference>
<proteinExistence type="inferred from homology"/>
<feature type="domain" description="Type II secretion system protein GspG C-terminal" evidence="11">
    <location>
        <begin position="37"/>
        <end position="142"/>
    </location>
</feature>
<comment type="similarity">
    <text evidence="2">Belongs to the GSP G family.</text>
</comment>
<dbReference type="InterPro" id="IPR010054">
    <property type="entry name" value="Type2_sec_GspG"/>
</dbReference>
<keyword evidence="7 10" id="KW-0812">Transmembrane</keyword>
<dbReference type="Pfam" id="PF07963">
    <property type="entry name" value="N_methyl"/>
    <property type="match status" value="1"/>
</dbReference>
<dbReference type="AlphaFoldDB" id="A0A7U7ET44"/>
<keyword evidence="13" id="KW-1185">Reference proteome</keyword>
<dbReference type="GO" id="GO:0005886">
    <property type="term" value="C:plasma membrane"/>
    <property type="evidence" value="ECO:0007669"/>
    <property type="project" value="UniProtKB-SubCell"/>
</dbReference>
<evidence type="ECO:0000256" key="3">
    <source>
        <dbReference type="ARBA" id="ARBA00020042"/>
    </source>
</evidence>